<reference evidence="3" key="1">
    <citation type="journal article" date="2019" name="Int. J. Syst. Evol. Microbiol.">
        <title>The Global Catalogue of Microorganisms (GCM) 10K type strain sequencing project: providing services to taxonomists for standard genome sequencing and annotation.</title>
        <authorList>
            <consortium name="The Broad Institute Genomics Platform"/>
            <consortium name="The Broad Institute Genome Sequencing Center for Infectious Disease"/>
            <person name="Wu L."/>
            <person name="Ma J."/>
        </authorList>
    </citation>
    <scope>NUCLEOTIDE SEQUENCE [LARGE SCALE GENOMIC DNA]</scope>
    <source>
        <strain evidence="3">CGMCC 4.7246</strain>
    </source>
</reference>
<protein>
    <submittedName>
        <fullName evidence="2">Uncharacterized protein</fullName>
    </submittedName>
</protein>
<dbReference type="EMBL" id="JBHSQO010000048">
    <property type="protein sequence ID" value="MFC6093687.1"/>
    <property type="molecule type" value="Genomic_DNA"/>
</dbReference>
<sequence>MVTGGDLVAMTEQSAGSPLRAPAGGDRMQDPSDSVEIAESMTIPDAGREELQRRRHASIEASEKNESIGTRPPGPIESKATS</sequence>
<gene>
    <name evidence="2" type="ORF">ACFP3R_30825</name>
</gene>
<name>A0ABW1PFL4_9PSEU</name>
<dbReference type="RefSeq" id="WP_380641130.1">
    <property type="nucleotide sequence ID" value="NZ_JBHSQO010000048.1"/>
</dbReference>
<accession>A0ABW1PFL4</accession>
<proteinExistence type="predicted"/>
<feature type="compositionally biased region" description="Basic and acidic residues" evidence="1">
    <location>
        <begin position="46"/>
        <end position="66"/>
    </location>
</feature>
<comment type="caution">
    <text evidence="2">The sequence shown here is derived from an EMBL/GenBank/DDBJ whole genome shotgun (WGS) entry which is preliminary data.</text>
</comment>
<keyword evidence="3" id="KW-1185">Reference proteome</keyword>
<dbReference type="Proteomes" id="UP001596220">
    <property type="component" value="Unassembled WGS sequence"/>
</dbReference>
<evidence type="ECO:0000256" key="1">
    <source>
        <dbReference type="SAM" id="MobiDB-lite"/>
    </source>
</evidence>
<evidence type="ECO:0000313" key="3">
    <source>
        <dbReference type="Proteomes" id="UP001596220"/>
    </source>
</evidence>
<organism evidence="2 3">
    <name type="scientific">Saccharothrix lopnurensis</name>
    <dbReference type="NCBI Taxonomy" id="1670621"/>
    <lineage>
        <taxon>Bacteria</taxon>
        <taxon>Bacillati</taxon>
        <taxon>Actinomycetota</taxon>
        <taxon>Actinomycetes</taxon>
        <taxon>Pseudonocardiales</taxon>
        <taxon>Pseudonocardiaceae</taxon>
        <taxon>Saccharothrix</taxon>
    </lineage>
</organism>
<feature type="region of interest" description="Disordered" evidence="1">
    <location>
        <begin position="1"/>
        <end position="82"/>
    </location>
</feature>
<evidence type="ECO:0000313" key="2">
    <source>
        <dbReference type="EMBL" id="MFC6093687.1"/>
    </source>
</evidence>